<comment type="subunit">
    <text evidence="5">Component of the ER membrane protein complex (EMC).</text>
</comment>
<feature type="domain" description="EMC2 TPR-like" evidence="6">
    <location>
        <begin position="72"/>
        <end position="215"/>
    </location>
</feature>
<evidence type="ECO:0000256" key="1">
    <source>
        <dbReference type="ARBA" id="ARBA00010361"/>
    </source>
</evidence>
<keyword evidence="3 4" id="KW-0802">TPR repeat</keyword>
<keyword evidence="5" id="KW-0472">Membrane</keyword>
<evidence type="ECO:0000256" key="2">
    <source>
        <dbReference type="ARBA" id="ARBA00022737"/>
    </source>
</evidence>
<evidence type="ECO:0000256" key="4">
    <source>
        <dbReference type="PROSITE-ProRule" id="PRU00339"/>
    </source>
</evidence>
<keyword evidence="2" id="KW-0677">Repeat</keyword>
<evidence type="ECO:0000256" key="5">
    <source>
        <dbReference type="RuleBase" id="RU367091"/>
    </source>
</evidence>
<evidence type="ECO:0000256" key="3">
    <source>
        <dbReference type="ARBA" id="ARBA00022803"/>
    </source>
</evidence>
<dbReference type="InterPro" id="IPR019734">
    <property type="entry name" value="TPR_rpt"/>
</dbReference>
<accession>A0AAD9N7F7</accession>
<reference evidence="7" key="1">
    <citation type="journal article" date="2023" name="Mol. Biol. Evol.">
        <title>Third-Generation Sequencing Reveals the Adaptive Role of the Epigenome in Three Deep-Sea Polychaetes.</title>
        <authorList>
            <person name="Perez M."/>
            <person name="Aroh O."/>
            <person name="Sun Y."/>
            <person name="Lan Y."/>
            <person name="Juniper S.K."/>
            <person name="Young C.R."/>
            <person name="Angers B."/>
            <person name="Qian P.Y."/>
        </authorList>
    </citation>
    <scope>NUCLEOTIDE SEQUENCE</scope>
    <source>
        <strain evidence="7">P08H-3</strain>
    </source>
</reference>
<comment type="function">
    <text evidence="5">Part of the endoplasmic reticulum membrane protein complex (EMC) that enables the energy-independent insertion into endoplasmic reticulum membranes of newly synthesized membrane proteins.</text>
</comment>
<dbReference type="InterPro" id="IPR011990">
    <property type="entry name" value="TPR-like_helical_dom_sf"/>
</dbReference>
<name>A0AAD9N7F7_9ANNE</name>
<dbReference type="Pfam" id="PF22890">
    <property type="entry name" value="TPR_EMC2"/>
    <property type="match status" value="1"/>
</dbReference>
<dbReference type="PROSITE" id="PS50005">
    <property type="entry name" value="TPR"/>
    <property type="match status" value="1"/>
</dbReference>
<dbReference type="InterPro" id="IPR039856">
    <property type="entry name" value="EMC2-like"/>
</dbReference>
<comment type="caution">
    <text evidence="7">The sequence shown here is derived from an EMBL/GenBank/DDBJ whole genome shotgun (WGS) entry which is preliminary data.</text>
</comment>
<keyword evidence="5" id="KW-0256">Endoplasmic reticulum</keyword>
<dbReference type="AlphaFoldDB" id="A0AAD9N7F7"/>
<organism evidence="7 8">
    <name type="scientific">Paralvinella palmiformis</name>
    <dbReference type="NCBI Taxonomy" id="53620"/>
    <lineage>
        <taxon>Eukaryota</taxon>
        <taxon>Metazoa</taxon>
        <taxon>Spiralia</taxon>
        <taxon>Lophotrochozoa</taxon>
        <taxon>Annelida</taxon>
        <taxon>Polychaeta</taxon>
        <taxon>Sedentaria</taxon>
        <taxon>Canalipalpata</taxon>
        <taxon>Terebellida</taxon>
        <taxon>Terebelliformia</taxon>
        <taxon>Alvinellidae</taxon>
        <taxon>Paralvinella</taxon>
    </lineage>
</organism>
<evidence type="ECO:0000259" key="6">
    <source>
        <dbReference type="Pfam" id="PF22890"/>
    </source>
</evidence>
<dbReference type="EMBL" id="JAODUP010000174">
    <property type="protein sequence ID" value="KAK2158243.1"/>
    <property type="molecule type" value="Genomic_DNA"/>
</dbReference>
<dbReference type="FunFam" id="1.25.40.10:FF:000478">
    <property type="entry name" value="GG16802"/>
    <property type="match status" value="1"/>
</dbReference>
<dbReference type="Proteomes" id="UP001208570">
    <property type="component" value="Unassembled WGS sequence"/>
</dbReference>
<keyword evidence="8" id="KW-1185">Reference proteome</keyword>
<evidence type="ECO:0000313" key="8">
    <source>
        <dbReference type="Proteomes" id="UP001208570"/>
    </source>
</evidence>
<proteinExistence type="inferred from homology"/>
<evidence type="ECO:0000313" key="7">
    <source>
        <dbReference type="EMBL" id="KAK2158243.1"/>
    </source>
</evidence>
<protein>
    <recommendedName>
        <fullName evidence="5">ER membrane protein complex subunit 2</fullName>
    </recommendedName>
</protein>
<dbReference type="SUPFAM" id="SSF48452">
    <property type="entry name" value="TPR-like"/>
    <property type="match status" value="1"/>
</dbReference>
<comment type="subcellular location">
    <subcellularLocation>
        <location evidence="5">Endoplasmic reticulum membrane</location>
        <topology evidence="5">Peripheral membrane protein</topology>
        <orientation evidence="5">Cytoplasmic side</orientation>
    </subcellularLocation>
</comment>
<dbReference type="SMART" id="SM00028">
    <property type="entry name" value="TPR"/>
    <property type="match status" value="2"/>
</dbReference>
<dbReference type="GO" id="GO:0072546">
    <property type="term" value="C:EMC complex"/>
    <property type="evidence" value="ECO:0007669"/>
    <property type="project" value="UniProtKB-UniRule"/>
</dbReference>
<dbReference type="Gene3D" id="1.25.40.10">
    <property type="entry name" value="Tetratricopeptide repeat domain"/>
    <property type="match status" value="1"/>
</dbReference>
<dbReference type="PANTHER" id="PTHR12760">
    <property type="entry name" value="TETRATRICOPEPTIDE REPEAT PROTEIN"/>
    <property type="match status" value="1"/>
</dbReference>
<sequence length="294" mass="34260">MASSMNWEAARDRLRKLREEQHRCSDEVVSLWEDVLCANSYRLGDELWMVHEQVCIAALDCGNKDVAMMNLHALQEQFPNSMRVRRLRGLFFESQENYDKALKIYDAILDIDETNTLIRKRKIAILKAKDDIRGAIKELNVYVERFMSDYEAWMELCDLYLQEQDYTKAAFCLEELIMSNPHSHLYHEKYAEIKYTQGGIENMCTARRYFAQSLKLNPNNMRALYGLFLSASNVASSKSKDAKTKKDNIKYAAWAAEQITKQYKEVARKKEVDTSSQLTSILHMMDEIQITQTS</sequence>
<dbReference type="InterPro" id="IPR055217">
    <property type="entry name" value="TPR_EMC2"/>
</dbReference>
<feature type="repeat" description="TPR" evidence="4">
    <location>
        <begin position="82"/>
        <end position="115"/>
    </location>
</feature>
<comment type="similarity">
    <text evidence="1 5">Belongs to the EMC2 family.</text>
</comment>
<gene>
    <name evidence="7" type="ORF">LSH36_174g04008</name>
</gene>